<dbReference type="EMBL" id="JOJR01000628">
    <property type="protein sequence ID" value="RCN35752.1"/>
    <property type="molecule type" value="Genomic_DNA"/>
</dbReference>
<organism evidence="1 2">
    <name type="scientific">Ancylostoma caninum</name>
    <name type="common">Dog hookworm</name>
    <dbReference type="NCBI Taxonomy" id="29170"/>
    <lineage>
        <taxon>Eukaryota</taxon>
        <taxon>Metazoa</taxon>
        <taxon>Ecdysozoa</taxon>
        <taxon>Nematoda</taxon>
        <taxon>Chromadorea</taxon>
        <taxon>Rhabditida</taxon>
        <taxon>Rhabditina</taxon>
        <taxon>Rhabditomorpha</taxon>
        <taxon>Strongyloidea</taxon>
        <taxon>Ancylostomatidae</taxon>
        <taxon>Ancylostomatinae</taxon>
        <taxon>Ancylostoma</taxon>
    </lineage>
</organism>
<evidence type="ECO:0000313" key="1">
    <source>
        <dbReference type="EMBL" id="RCN35752.1"/>
    </source>
</evidence>
<reference evidence="1 2" key="1">
    <citation type="submission" date="2014-10" db="EMBL/GenBank/DDBJ databases">
        <title>Draft genome of the hookworm Ancylostoma caninum.</title>
        <authorList>
            <person name="Mitreva M."/>
        </authorList>
    </citation>
    <scope>NUCLEOTIDE SEQUENCE [LARGE SCALE GENOMIC DNA]</scope>
    <source>
        <strain evidence="1 2">Baltimore</strain>
    </source>
</reference>
<keyword evidence="2" id="KW-1185">Reference proteome</keyword>
<gene>
    <name evidence="1" type="ORF">ANCCAN_18370</name>
</gene>
<evidence type="ECO:0000313" key="2">
    <source>
        <dbReference type="Proteomes" id="UP000252519"/>
    </source>
</evidence>
<name>A0A368FUI0_ANCCA</name>
<dbReference type="Proteomes" id="UP000252519">
    <property type="component" value="Unassembled WGS sequence"/>
</dbReference>
<protein>
    <submittedName>
        <fullName evidence="1">Uncharacterized protein</fullName>
    </submittedName>
</protein>
<dbReference type="AlphaFoldDB" id="A0A368FUI0"/>
<accession>A0A368FUI0</accession>
<proteinExistence type="predicted"/>
<comment type="caution">
    <text evidence="1">The sequence shown here is derived from an EMBL/GenBank/DDBJ whole genome shotgun (WGS) entry which is preliminary data.</text>
</comment>
<sequence>MKDKEKVVSQQEDFKEKDKVVPPSLVDSEIFRHLVNTVSFRKGRKVNMAQARTLILMHHLCSDAQMRRVRKFTRISNWRFFWEYARKRRLGCNPKKETRHTL</sequence>